<organism evidence="5 6">
    <name type="scientific">Natrarchaeobius halalkaliphilus</name>
    <dbReference type="NCBI Taxonomy" id="1679091"/>
    <lineage>
        <taxon>Archaea</taxon>
        <taxon>Methanobacteriati</taxon>
        <taxon>Methanobacteriota</taxon>
        <taxon>Stenosarchaea group</taxon>
        <taxon>Halobacteria</taxon>
        <taxon>Halobacteriales</taxon>
        <taxon>Natrialbaceae</taxon>
        <taxon>Natrarchaeobius</taxon>
    </lineage>
</organism>
<evidence type="ECO:0000259" key="3">
    <source>
        <dbReference type="Pfam" id="PF04967"/>
    </source>
</evidence>
<evidence type="ECO:0000256" key="1">
    <source>
        <dbReference type="ARBA" id="ARBA00023015"/>
    </source>
</evidence>
<sequence length="217" mass="25088">MTLYEATFRVAHESAYAELTEGRDLRLDMWCNDHCDMIRASGTDHDVLIDRLEAHVGIRDMYREDERLLLITNDCLRSHQEPLIEAYLSEHGCLLWPPQQYEHGQLLVRVLALTESSLSELYQQLVDDFPVTVESKLRRTHDVLDNIVDQSHSVTAGLTNRQTEALIAAHEYGFYEIPRDNTSEEIATHLDLSRRTFEEHLRRAEGKIVSEVLSEID</sequence>
<dbReference type="Pfam" id="PF24280">
    <property type="entry name" value="HVO_A0563_N"/>
    <property type="match status" value="1"/>
</dbReference>
<dbReference type="Proteomes" id="UP000273828">
    <property type="component" value="Unassembled WGS sequence"/>
</dbReference>
<reference evidence="5 6" key="1">
    <citation type="submission" date="2018-10" db="EMBL/GenBank/DDBJ databases">
        <title>Natrarchaeobius chitinivorans gen. nov., sp. nov., and Natrarchaeobius haloalkaliphilus sp. nov., alkaliphilic, chitin-utilizing haloarchaea from hypersaline alkaline lakes.</title>
        <authorList>
            <person name="Sorokin D.Y."/>
            <person name="Elcheninov A.G."/>
            <person name="Kostrikina N.A."/>
            <person name="Bale N.J."/>
            <person name="Sinninghe Damste J.S."/>
            <person name="Khijniak T.V."/>
            <person name="Kublanov I.V."/>
            <person name="Toshchakov S.V."/>
        </authorList>
    </citation>
    <scope>NUCLEOTIDE SEQUENCE [LARGE SCALE GENOMIC DNA]</scope>
    <source>
        <strain evidence="5 6">AArcht-Sl</strain>
    </source>
</reference>
<dbReference type="Pfam" id="PF04967">
    <property type="entry name" value="HTH_10"/>
    <property type="match status" value="1"/>
</dbReference>
<keyword evidence="2" id="KW-0804">Transcription</keyword>
<proteinExistence type="predicted"/>
<dbReference type="AlphaFoldDB" id="A0A3N6LJF6"/>
<dbReference type="InterPro" id="IPR007050">
    <property type="entry name" value="HTH_bacterioopsin"/>
</dbReference>
<dbReference type="InterPro" id="IPR056531">
    <property type="entry name" value="HVO_A0563_N"/>
</dbReference>
<keyword evidence="6" id="KW-1185">Reference proteome</keyword>
<gene>
    <name evidence="5" type="ORF">EA462_14525</name>
</gene>
<accession>A0A3N6LJF6</accession>
<dbReference type="Gene3D" id="1.10.10.10">
    <property type="entry name" value="Winged helix-like DNA-binding domain superfamily/Winged helix DNA-binding domain"/>
    <property type="match status" value="1"/>
</dbReference>
<evidence type="ECO:0000313" key="6">
    <source>
        <dbReference type="Proteomes" id="UP000273828"/>
    </source>
</evidence>
<dbReference type="OrthoDB" id="27447at2157"/>
<keyword evidence="1" id="KW-0805">Transcription regulation</keyword>
<evidence type="ECO:0000256" key="2">
    <source>
        <dbReference type="ARBA" id="ARBA00023163"/>
    </source>
</evidence>
<dbReference type="PANTHER" id="PTHR34236:SF1">
    <property type="entry name" value="DIMETHYL SULFOXIDE REDUCTASE TRANSCRIPTIONAL ACTIVATOR"/>
    <property type="match status" value="1"/>
</dbReference>
<dbReference type="InterPro" id="IPR036388">
    <property type="entry name" value="WH-like_DNA-bd_sf"/>
</dbReference>
<protein>
    <submittedName>
        <fullName evidence="5">Uncharacterized protein</fullName>
    </submittedName>
</protein>
<dbReference type="PANTHER" id="PTHR34236">
    <property type="entry name" value="DIMETHYL SULFOXIDE REDUCTASE TRANSCRIPTIONAL ACTIVATOR"/>
    <property type="match status" value="1"/>
</dbReference>
<dbReference type="EMBL" id="REFY01000005">
    <property type="protein sequence ID" value="RQG88061.1"/>
    <property type="molecule type" value="Genomic_DNA"/>
</dbReference>
<comment type="caution">
    <text evidence="5">The sequence shown here is derived from an EMBL/GenBank/DDBJ whole genome shotgun (WGS) entry which is preliminary data.</text>
</comment>
<evidence type="ECO:0000313" key="5">
    <source>
        <dbReference type="EMBL" id="RQG88061.1"/>
    </source>
</evidence>
<dbReference type="RefSeq" id="WP_124179257.1">
    <property type="nucleotide sequence ID" value="NZ_REFY01000005.1"/>
</dbReference>
<name>A0A3N6LJF6_9EURY</name>
<evidence type="ECO:0000259" key="4">
    <source>
        <dbReference type="Pfam" id="PF24280"/>
    </source>
</evidence>
<feature type="domain" description="HVO-A0563 N-terminal" evidence="4">
    <location>
        <begin position="5"/>
        <end position="137"/>
    </location>
</feature>
<feature type="domain" description="HTH bat-type" evidence="3">
    <location>
        <begin position="158"/>
        <end position="209"/>
    </location>
</feature>